<reference evidence="3" key="1">
    <citation type="submission" date="2018-05" db="EMBL/GenBank/DDBJ databases">
        <authorList>
            <person name="Lanie J.A."/>
            <person name="Ng W.-L."/>
            <person name="Kazmierczak K.M."/>
            <person name="Andrzejewski T.M."/>
            <person name="Davidsen T.M."/>
            <person name="Wayne K.J."/>
            <person name="Tettelin H."/>
            <person name="Glass J.I."/>
            <person name="Rusch D."/>
            <person name="Podicherti R."/>
            <person name="Tsui H.-C.T."/>
            <person name="Winkler M.E."/>
        </authorList>
    </citation>
    <scope>NUCLEOTIDE SEQUENCE</scope>
</reference>
<comment type="subcellular location">
    <subcellularLocation>
        <location evidence="1">Membrane</location>
    </subcellularLocation>
</comment>
<dbReference type="SUPFAM" id="SSF82093">
    <property type="entry name" value="Heme chaperone CcmE"/>
    <property type="match status" value="1"/>
</dbReference>
<dbReference type="Gene3D" id="2.40.50.140">
    <property type="entry name" value="Nucleic acid-binding proteins"/>
    <property type="match status" value="1"/>
</dbReference>
<dbReference type="GO" id="GO:0017003">
    <property type="term" value="P:protein-heme linkage"/>
    <property type="evidence" value="ECO:0007669"/>
    <property type="project" value="InterPro"/>
</dbReference>
<dbReference type="GO" id="GO:0017004">
    <property type="term" value="P:cytochrome complex assembly"/>
    <property type="evidence" value="ECO:0007669"/>
    <property type="project" value="InterPro"/>
</dbReference>
<proteinExistence type="predicted"/>
<dbReference type="Pfam" id="PF03100">
    <property type="entry name" value="CcmE"/>
    <property type="match status" value="1"/>
</dbReference>
<dbReference type="AlphaFoldDB" id="A0A381QUN6"/>
<dbReference type="InterPro" id="IPR012340">
    <property type="entry name" value="NA-bd_OB-fold"/>
</dbReference>
<dbReference type="GO" id="GO:0005886">
    <property type="term" value="C:plasma membrane"/>
    <property type="evidence" value="ECO:0007669"/>
    <property type="project" value="InterPro"/>
</dbReference>
<dbReference type="GO" id="GO:0020037">
    <property type="term" value="F:heme binding"/>
    <property type="evidence" value="ECO:0007669"/>
    <property type="project" value="InterPro"/>
</dbReference>
<organism evidence="3">
    <name type="scientific">marine metagenome</name>
    <dbReference type="NCBI Taxonomy" id="408172"/>
    <lineage>
        <taxon>unclassified sequences</taxon>
        <taxon>metagenomes</taxon>
        <taxon>ecological metagenomes</taxon>
    </lineage>
</organism>
<name>A0A381QUN6_9ZZZZ</name>
<accession>A0A381QUN6</accession>
<sequence>MYNIGNSSKIHVVGQLNKNENNEIQGLMNSKNKLSFSFDMIDENGKIESVFYGEPMPPDFLLSEQIVVIGSYNEERFIANEILLKCPSKYTENNIKL</sequence>
<evidence type="ECO:0000313" key="3">
    <source>
        <dbReference type="EMBL" id="SUZ81497.1"/>
    </source>
</evidence>
<evidence type="ECO:0000256" key="1">
    <source>
        <dbReference type="ARBA" id="ARBA00004370"/>
    </source>
</evidence>
<evidence type="ECO:0008006" key="4">
    <source>
        <dbReference type="Google" id="ProtNLM"/>
    </source>
</evidence>
<dbReference type="InterPro" id="IPR036127">
    <property type="entry name" value="CcmE-like_sf"/>
</dbReference>
<protein>
    <recommendedName>
        <fullName evidence="4">Cytochrome c-type biogenesis protein CcmE</fullName>
    </recommendedName>
</protein>
<evidence type="ECO:0000256" key="2">
    <source>
        <dbReference type="ARBA" id="ARBA00023136"/>
    </source>
</evidence>
<dbReference type="InterPro" id="IPR004329">
    <property type="entry name" value="CcmE"/>
</dbReference>
<dbReference type="EMBL" id="UINC01001471">
    <property type="protein sequence ID" value="SUZ81497.1"/>
    <property type="molecule type" value="Genomic_DNA"/>
</dbReference>
<gene>
    <name evidence="3" type="ORF">METZ01_LOCUS34351</name>
</gene>
<keyword evidence="2" id="KW-0472">Membrane</keyword>